<dbReference type="Gene3D" id="3.40.309.10">
    <property type="entry name" value="Aldehyde Dehydrogenase, Chain A, domain 2"/>
    <property type="match status" value="1"/>
</dbReference>
<dbReference type="InterPro" id="IPR015590">
    <property type="entry name" value="Aldehyde_DH_dom"/>
</dbReference>
<sequence>MSLETRESDATSADEVIGQLVAQGRQAMESIADYEQEQVDELVQAVAWAVYEEQNARKISEVAVEETGFGNVEDKVTKKQRKTMGTLNDILGKPSVGIIDVDEERGITEIAKPVGVVGAVVPSTNPGATPANIAMIALKGRNAVVLSPSPSGLGVCELVVESIHEELDKVGAPRDLVQMVPPPVNKEKTYALMEEVDLLQVTGSSNNVAHGQQSGTPNYCVGEGNVVSVVDATADLEAAASRIEKSKTFDYATSCSSDNSAVIVESVYEEMVAALEAEGGYLCNATEREKLEEAMFPEGHGSLSGDVIAKPPKQIAEAAELEAPEAHEAAFFMVEGTGVGPDHPLSGEKLSVVLTLYKAIDFEEALSITSDILDFEGTGHSCGLHTTDEEHVDRIGHEIDVCRLLINQPQCYGNGGNFNNGLNFTLSMGAGTWGGNQLDENLDYTHFLNITTVSEVIEESVPTEEELFGSYHEKYGR</sequence>
<evidence type="ECO:0000259" key="1">
    <source>
        <dbReference type="Pfam" id="PF00171"/>
    </source>
</evidence>
<dbReference type="RefSeq" id="WP_276306552.1">
    <property type="nucleotide sequence ID" value="NZ_CP119993.1"/>
</dbReference>
<evidence type="ECO:0000313" key="3">
    <source>
        <dbReference type="Proteomes" id="UP001596547"/>
    </source>
</evidence>
<protein>
    <submittedName>
        <fullName evidence="2">Aldehyde dehydrogenase family protein</fullName>
    </submittedName>
</protein>
<keyword evidence="3" id="KW-1185">Reference proteome</keyword>
<feature type="domain" description="Aldehyde dehydrogenase" evidence="1">
    <location>
        <begin position="15"/>
        <end position="277"/>
    </location>
</feature>
<dbReference type="SUPFAM" id="SSF53720">
    <property type="entry name" value="ALDH-like"/>
    <property type="match status" value="1"/>
</dbReference>
<dbReference type="EMBL" id="JBHTBF010000003">
    <property type="protein sequence ID" value="MFC7318609.1"/>
    <property type="molecule type" value="Genomic_DNA"/>
</dbReference>
<gene>
    <name evidence="2" type="ORF">ACFQPE_17690</name>
</gene>
<dbReference type="InterPro" id="IPR016161">
    <property type="entry name" value="Ald_DH/histidinol_DH"/>
</dbReference>
<organism evidence="2 3">
    <name type="scientific">Halomarina halobia</name>
    <dbReference type="NCBI Taxonomy" id="3033386"/>
    <lineage>
        <taxon>Archaea</taxon>
        <taxon>Methanobacteriati</taxon>
        <taxon>Methanobacteriota</taxon>
        <taxon>Stenosarchaea group</taxon>
        <taxon>Halobacteria</taxon>
        <taxon>Halobacteriales</taxon>
        <taxon>Natronomonadaceae</taxon>
        <taxon>Halomarina</taxon>
    </lineage>
</organism>
<dbReference type="AlphaFoldDB" id="A0ABD6AF34"/>
<dbReference type="Gene3D" id="3.40.605.10">
    <property type="entry name" value="Aldehyde Dehydrogenase, Chain A, domain 1"/>
    <property type="match status" value="1"/>
</dbReference>
<name>A0ABD6AF34_9EURY</name>
<dbReference type="GeneID" id="79317202"/>
<dbReference type="PANTHER" id="PTHR11699">
    <property type="entry name" value="ALDEHYDE DEHYDROGENASE-RELATED"/>
    <property type="match status" value="1"/>
</dbReference>
<accession>A0ABD6AF34</accession>
<dbReference type="Proteomes" id="UP001596547">
    <property type="component" value="Unassembled WGS sequence"/>
</dbReference>
<dbReference type="InterPro" id="IPR016163">
    <property type="entry name" value="Ald_DH_C"/>
</dbReference>
<evidence type="ECO:0000313" key="2">
    <source>
        <dbReference type="EMBL" id="MFC7318609.1"/>
    </source>
</evidence>
<dbReference type="Pfam" id="PF00171">
    <property type="entry name" value="Aldedh"/>
    <property type="match status" value="1"/>
</dbReference>
<reference evidence="2 3" key="1">
    <citation type="journal article" date="2019" name="Int. J. Syst. Evol. Microbiol.">
        <title>The Global Catalogue of Microorganisms (GCM) 10K type strain sequencing project: providing services to taxonomists for standard genome sequencing and annotation.</title>
        <authorList>
            <consortium name="The Broad Institute Genomics Platform"/>
            <consortium name="The Broad Institute Genome Sequencing Center for Infectious Disease"/>
            <person name="Wu L."/>
            <person name="Ma J."/>
        </authorList>
    </citation>
    <scope>NUCLEOTIDE SEQUENCE [LARGE SCALE GENOMIC DNA]</scope>
    <source>
        <strain evidence="2 3">PSR21</strain>
    </source>
</reference>
<proteinExistence type="predicted"/>
<comment type="caution">
    <text evidence="2">The sequence shown here is derived from an EMBL/GenBank/DDBJ whole genome shotgun (WGS) entry which is preliminary data.</text>
</comment>
<dbReference type="InterPro" id="IPR016162">
    <property type="entry name" value="Ald_DH_N"/>
</dbReference>
<dbReference type="NCBIfam" id="NF047625">
    <property type="entry name" value="AcylSulfactDhSauS"/>
    <property type="match status" value="1"/>
</dbReference>